<protein>
    <recommendedName>
        <fullName evidence="3">AlgX/AlgJ SGNH hydrolase-like domain-containing protein</fullName>
    </recommendedName>
</protein>
<sequence length="721" mass="81910">MNSRRVNDDYTLKDDVLLTKSGFAYLIGGNHSVLKYITGESEPTAQSLENFKFNISRRAYISKLSKCKFLHVIFPDKQSVIDDEFPIPIKSRLGDRYIEHIKQDGLQGLVFYPADFLKQTLGHRAYEKLDTHLSDLGSLLVLARILDLLGYPAPVALKEIQACINLRKTVTGDLGNKLSPPLKQNTTKLNPDWNYCKFSSNGSSNNGQIDIYFSPESSTDKRLLIFGDSFFRLMLPHLSKIFRQVVFLRTPYYHAEMVELIRPDIVLTGNAERYLADVASDNNAPAFQTYSYTHNIESRPSSLFLNAFRSITAPRAISSQKYFTQLFDHMAQEKKIIGPSHMVRWAQHVSNGLLKQPASPVDLIGFGGAPVWSRRLLETARKECNEDTKILLMVGDFRFGNDIALRADRDSLPLFLPNISGINGKAVTPNHDQFMFQRSSSAIFKWNEIFNNQIHFIFWDLFCRQVQDRLAGRHIKDKRYKHPHWNLKEVQASVPTPKLVDLMPLLDLPMHEAMRLFIDPSSHPSHIGYLTIINCFYYNTDARTAFNKAIKDVEKLILNAATQLVARKGGKITLFGRSVWLDTLLRYLGQSGLLKLEAVGIHVITFNSQIGHTRNLTSGADPIAKLTVPIYVSDDAQKSSIPFHFLQHLNIKQLDSMQRVAWEASCANLITKRNETPQSLHNENYRLIEAMHTLGLENRDIELGPYGYPTISGILKLLESV</sequence>
<evidence type="ECO:0008006" key="3">
    <source>
        <dbReference type="Google" id="ProtNLM"/>
    </source>
</evidence>
<organism evidence="1 2">
    <name type="scientific">Pseudomonas lactis</name>
    <dbReference type="NCBI Taxonomy" id="1615674"/>
    <lineage>
        <taxon>Bacteria</taxon>
        <taxon>Pseudomonadati</taxon>
        <taxon>Pseudomonadota</taxon>
        <taxon>Gammaproteobacteria</taxon>
        <taxon>Pseudomonadales</taxon>
        <taxon>Pseudomonadaceae</taxon>
        <taxon>Pseudomonas</taxon>
    </lineage>
</organism>
<gene>
    <name evidence="1" type="ORF">GIW47_26500</name>
</gene>
<dbReference type="EMBL" id="WKDU01000049">
    <property type="protein sequence ID" value="MCF5156152.1"/>
    <property type="molecule type" value="Genomic_DNA"/>
</dbReference>
<comment type="caution">
    <text evidence="1">The sequence shown here is derived from an EMBL/GenBank/DDBJ whole genome shotgun (WGS) entry which is preliminary data.</text>
</comment>
<name>A0ABS9FVJ3_9PSED</name>
<evidence type="ECO:0000313" key="2">
    <source>
        <dbReference type="Proteomes" id="UP000814074"/>
    </source>
</evidence>
<proteinExistence type="predicted"/>
<dbReference type="Proteomes" id="UP000814074">
    <property type="component" value="Unassembled WGS sequence"/>
</dbReference>
<reference evidence="1 2" key="1">
    <citation type="submission" date="2019-11" db="EMBL/GenBank/DDBJ databases">
        <title>Epiphytic Pseudomonas syringae from cherry orchards.</title>
        <authorList>
            <person name="Hulin M.T."/>
        </authorList>
    </citation>
    <scope>NUCLEOTIDE SEQUENCE [LARGE SCALE GENOMIC DNA]</scope>
    <source>
        <strain evidence="1 2">PA-6-3B</strain>
    </source>
</reference>
<accession>A0ABS9FVJ3</accession>
<dbReference type="RefSeq" id="WP_169918703.1">
    <property type="nucleotide sequence ID" value="NZ_WKDU01000049.1"/>
</dbReference>
<evidence type="ECO:0000313" key="1">
    <source>
        <dbReference type="EMBL" id="MCF5156152.1"/>
    </source>
</evidence>
<keyword evidence="2" id="KW-1185">Reference proteome</keyword>